<evidence type="ECO:0000256" key="3">
    <source>
        <dbReference type="ARBA" id="ARBA00022801"/>
    </source>
</evidence>
<evidence type="ECO:0000256" key="5">
    <source>
        <dbReference type="PIRNR" id="PIRNR038994"/>
    </source>
</evidence>
<dbReference type="Gene3D" id="2.30.40.10">
    <property type="entry name" value="Urease, subunit C, domain 1"/>
    <property type="match status" value="1"/>
</dbReference>
<comment type="caution">
    <text evidence="10">The sequence shown here is derived from an EMBL/GenBank/DDBJ whole genome shotgun (WGS) entry which is preliminary data.</text>
</comment>
<evidence type="ECO:0000259" key="9">
    <source>
        <dbReference type="Pfam" id="PF01979"/>
    </source>
</evidence>
<dbReference type="SUPFAM" id="SSF51556">
    <property type="entry name" value="Metallo-dependent hydrolases"/>
    <property type="match status" value="1"/>
</dbReference>
<dbReference type="CDD" id="cd00854">
    <property type="entry name" value="NagA"/>
    <property type="match status" value="1"/>
</dbReference>
<dbReference type="GO" id="GO:0006046">
    <property type="term" value="P:N-acetylglucosamine catabolic process"/>
    <property type="evidence" value="ECO:0007669"/>
    <property type="project" value="TreeGrafter"/>
</dbReference>
<dbReference type="InterPro" id="IPR006680">
    <property type="entry name" value="Amidohydro-rel"/>
</dbReference>
<keyword evidence="2 8" id="KW-0479">Metal-binding</keyword>
<evidence type="ECO:0000256" key="7">
    <source>
        <dbReference type="PIRSR" id="PIRSR038994-2"/>
    </source>
</evidence>
<sequence length="375" mass="38508">MSHTTLVGERVLAAEGARPAQVRIDGDLIGSVTALDDVQGHGPDVEVLPPGSVVVPGFIDIHVHGGGGHDMAASPDSMRAAVDFHRAHGTTSGLVSLVTAPVEQLCRQLGWAADLAEAGLVAGAHLEGPFLSHVRCGAQNPAHLKLPDTDAFSRMYDAARGHLRMITIAPELPGALPLVEQAVAAGVVVAVGHTDATYTEAEAAYVRGATVATHLFNGMRPVHHREPGPVLASLDAGARCEVINDGIHVHPAVLREVLARGADRLVLVTDAIDATGVGDGSYELGGQQVTVSDGAARLDSGSLAGSTLTMDRAVRRAVKDGIPLEQAVAAAARNPAAAVGLDGVGAIAPGARADLVVLDAQLRVTRVMRGGQWIS</sequence>
<evidence type="ECO:0000313" key="10">
    <source>
        <dbReference type="EMBL" id="TWE13134.1"/>
    </source>
</evidence>
<dbReference type="Gene3D" id="3.20.20.140">
    <property type="entry name" value="Metal-dependent hydrolases"/>
    <property type="match status" value="1"/>
</dbReference>
<gene>
    <name evidence="10" type="ORF">BKA23_1963</name>
</gene>
<keyword evidence="3 5" id="KW-0378">Hydrolase</keyword>
<dbReference type="GO" id="GO:0008448">
    <property type="term" value="F:N-acetylglucosamine-6-phosphate deacetylase activity"/>
    <property type="evidence" value="ECO:0007669"/>
    <property type="project" value="InterPro"/>
</dbReference>
<dbReference type="AlphaFoldDB" id="A0A561EBZ6"/>
<feature type="binding site" evidence="7">
    <location>
        <position position="248"/>
    </location>
    <ligand>
        <name>substrate</name>
    </ligand>
</feature>
<dbReference type="PIRSF" id="PIRSF038994">
    <property type="entry name" value="NagA"/>
    <property type="match status" value="1"/>
</dbReference>
<protein>
    <submittedName>
        <fullName evidence="10">N-acetylglucosamine 6-phosphate deacetylase</fullName>
    </submittedName>
</protein>
<evidence type="ECO:0000313" key="11">
    <source>
        <dbReference type="Proteomes" id="UP000318297"/>
    </source>
</evidence>
<dbReference type="Proteomes" id="UP000318297">
    <property type="component" value="Unassembled WGS sequence"/>
</dbReference>
<evidence type="ECO:0000256" key="1">
    <source>
        <dbReference type="ARBA" id="ARBA00010716"/>
    </source>
</evidence>
<keyword evidence="4 5" id="KW-0119">Carbohydrate metabolism</keyword>
<feature type="binding site" evidence="8">
    <location>
        <position position="214"/>
    </location>
    <ligand>
        <name>Zn(2+)</name>
        <dbReference type="ChEBI" id="CHEBI:29105"/>
    </ligand>
</feature>
<evidence type="ECO:0000256" key="4">
    <source>
        <dbReference type="ARBA" id="ARBA00023277"/>
    </source>
</evidence>
<dbReference type="RefSeq" id="WP_145227544.1">
    <property type="nucleotide sequence ID" value="NZ_VIVQ01000001.1"/>
</dbReference>
<dbReference type="GO" id="GO:0046872">
    <property type="term" value="F:metal ion binding"/>
    <property type="evidence" value="ECO:0007669"/>
    <property type="project" value="UniProtKB-KW"/>
</dbReference>
<reference evidence="10 11" key="1">
    <citation type="submission" date="2019-06" db="EMBL/GenBank/DDBJ databases">
        <title>Sequencing the genomes of 1000 actinobacteria strains.</title>
        <authorList>
            <person name="Klenk H.-P."/>
        </authorList>
    </citation>
    <scope>NUCLEOTIDE SEQUENCE [LARGE SCALE GENOMIC DNA]</scope>
    <source>
        <strain evidence="10 11">DSM 19560</strain>
    </source>
</reference>
<accession>A0A561EBZ6</accession>
<dbReference type="InterPro" id="IPR003764">
    <property type="entry name" value="GlcNAc_6-P_deAcase"/>
</dbReference>
<dbReference type="EMBL" id="VIVQ01000001">
    <property type="protein sequence ID" value="TWE13134.1"/>
    <property type="molecule type" value="Genomic_DNA"/>
</dbReference>
<evidence type="ECO:0000256" key="8">
    <source>
        <dbReference type="PIRSR" id="PIRSR038994-3"/>
    </source>
</evidence>
<feature type="domain" description="Amidohydrolase-related" evidence="9">
    <location>
        <begin position="53"/>
        <end position="373"/>
    </location>
</feature>
<keyword evidence="11" id="KW-1185">Reference proteome</keyword>
<organism evidence="10 11">
    <name type="scientific">Rudaeicoccus suwonensis</name>
    <dbReference type="NCBI Taxonomy" id="657409"/>
    <lineage>
        <taxon>Bacteria</taxon>
        <taxon>Bacillati</taxon>
        <taxon>Actinomycetota</taxon>
        <taxon>Actinomycetes</taxon>
        <taxon>Micrococcales</taxon>
        <taxon>Dermacoccaceae</taxon>
        <taxon>Rudaeicoccus</taxon>
    </lineage>
</organism>
<dbReference type="PANTHER" id="PTHR11113">
    <property type="entry name" value="N-ACETYLGLUCOSAMINE-6-PHOSPHATE DEACETYLASE"/>
    <property type="match status" value="1"/>
</dbReference>
<dbReference type="SUPFAM" id="SSF51338">
    <property type="entry name" value="Composite domain of metallo-dependent hydrolases"/>
    <property type="match status" value="1"/>
</dbReference>
<feature type="binding site" evidence="7">
    <location>
        <position position="225"/>
    </location>
    <ligand>
        <name>substrate</name>
    </ligand>
</feature>
<dbReference type="InterPro" id="IPR032466">
    <property type="entry name" value="Metal_Hydrolase"/>
</dbReference>
<feature type="binding site" evidence="7">
    <location>
        <position position="138"/>
    </location>
    <ligand>
        <name>substrate</name>
    </ligand>
</feature>
<feature type="binding site" evidence="7">
    <location>
        <begin position="303"/>
        <end position="305"/>
    </location>
    <ligand>
        <name>substrate</name>
    </ligand>
</feature>
<dbReference type="NCBIfam" id="TIGR00221">
    <property type="entry name" value="nagA"/>
    <property type="match status" value="1"/>
</dbReference>
<comment type="similarity">
    <text evidence="1 5">Belongs to the metallo-dependent hydrolases superfamily. NagA family.</text>
</comment>
<dbReference type="Pfam" id="PF01979">
    <property type="entry name" value="Amidohydro_1"/>
    <property type="match status" value="1"/>
</dbReference>
<comment type="cofactor">
    <cofactor evidence="8">
        <name>a divalent metal cation</name>
        <dbReference type="ChEBI" id="CHEBI:60240"/>
    </cofactor>
    <text evidence="8">Binds 1 divalent metal cation per subunit.</text>
</comment>
<feature type="active site" description="Proton donor/acceptor" evidence="6">
    <location>
        <position position="270"/>
    </location>
</feature>
<dbReference type="PANTHER" id="PTHR11113:SF14">
    <property type="entry name" value="N-ACETYLGLUCOSAMINE-6-PHOSPHATE DEACETYLASE"/>
    <property type="match status" value="1"/>
</dbReference>
<feature type="binding site" evidence="8">
    <location>
        <position position="193"/>
    </location>
    <ligand>
        <name>Zn(2+)</name>
        <dbReference type="ChEBI" id="CHEBI:29105"/>
    </ligand>
</feature>
<proteinExistence type="inferred from homology"/>
<dbReference type="OrthoDB" id="9776488at2"/>
<evidence type="ECO:0000256" key="6">
    <source>
        <dbReference type="PIRSR" id="PIRSR038994-1"/>
    </source>
</evidence>
<dbReference type="InterPro" id="IPR011059">
    <property type="entry name" value="Metal-dep_hydrolase_composite"/>
</dbReference>
<feature type="binding site" evidence="8">
    <location>
        <position position="127"/>
    </location>
    <ligand>
        <name>Zn(2+)</name>
        <dbReference type="ChEBI" id="CHEBI:29105"/>
    </ligand>
</feature>
<evidence type="ECO:0000256" key="2">
    <source>
        <dbReference type="ARBA" id="ARBA00022723"/>
    </source>
</evidence>
<name>A0A561EBZ6_9MICO</name>
<feature type="binding site" evidence="7">
    <location>
        <begin position="217"/>
        <end position="218"/>
    </location>
    <ligand>
        <name>substrate</name>
    </ligand>
</feature>